<evidence type="ECO:0000313" key="3">
    <source>
        <dbReference type="EnsemblMetazoa" id="XP_026302212"/>
    </source>
</evidence>
<organism evidence="3">
    <name type="scientific">Apis mellifera</name>
    <name type="common">Honeybee</name>
    <dbReference type="NCBI Taxonomy" id="7460"/>
    <lineage>
        <taxon>Eukaryota</taxon>
        <taxon>Metazoa</taxon>
        <taxon>Ecdysozoa</taxon>
        <taxon>Arthropoda</taxon>
        <taxon>Hexapoda</taxon>
        <taxon>Insecta</taxon>
        <taxon>Pterygota</taxon>
        <taxon>Neoptera</taxon>
        <taxon>Endopterygota</taxon>
        <taxon>Hymenoptera</taxon>
        <taxon>Apocrita</taxon>
        <taxon>Aculeata</taxon>
        <taxon>Apoidea</taxon>
        <taxon>Anthophila</taxon>
        <taxon>Apidae</taxon>
        <taxon>Apis</taxon>
    </lineage>
</organism>
<keyword evidence="4" id="KW-1185">Reference proteome</keyword>
<gene>
    <name evidence="3" type="primary">107966085</name>
    <name evidence="5" type="synonym">LOC107966085</name>
</gene>
<dbReference type="RefSeq" id="XP_026302212.1">
    <property type="nucleotide sequence ID" value="XM_026446427.1"/>
</dbReference>
<name>A0A7M7MWU7_APIME</name>
<feature type="domain" description="DUF4773" evidence="2">
    <location>
        <begin position="47"/>
        <end position="142"/>
    </location>
</feature>
<dbReference type="Pfam" id="PF15998">
    <property type="entry name" value="DUF4773"/>
    <property type="match status" value="1"/>
</dbReference>
<dbReference type="EnsemblMetazoa" id="XM_026446427">
    <property type="protein sequence ID" value="XP_026302212"/>
    <property type="gene ID" value="LOC107966085"/>
</dbReference>
<dbReference type="OrthoDB" id="7691365at2759"/>
<reference evidence="5" key="2">
    <citation type="submission" date="2025-04" db="UniProtKB">
        <authorList>
            <consortium name="RefSeq"/>
        </authorList>
    </citation>
    <scope>IDENTIFICATION</scope>
    <source>
        <strain evidence="5">DH4</strain>
        <tissue evidence="5">Whole body</tissue>
    </source>
</reference>
<dbReference type="InterPro" id="IPR031941">
    <property type="entry name" value="DUF4773"/>
</dbReference>
<dbReference type="AlphaFoldDB" id="A0A7M7MWU7"/>
<dbReference type="Proteomes" id="UP000005203">
    <property type="component" value="Linkage group LG2"/>
</dbReference>
<feature type="signal peptide" evidence="1">
    <location>
        <begin position="1"/>
        <end position="25"/>
    </location>
</feature>
<accession>A0A7M7MWU7</accession>
<evidence type="ECO:0000259" key="2">
    <source>
        <dbReference type="Pfam" id="PF15998"/>
    </source>
</evidence>
<accession>A0A8B8HDU2</accession>
<sequence>MNYRVCGVLISFWLRLLFYWTGSAAKERSLISNGFLPYRTVQTYQKYCICETSYSCSCCQNVIILYTKVEKNLCVNFIYQRNGLNIDITLNSDILRARTITDYKSLKFCTNIPGCYFSSACINVLELNKFPRYGILKCNSFITESYIFIFIINVFLNLNRRSITACLRMDIFSKKRLWQLNYDCVAISTELPTIPSNGTMSTTVKTAGMSTTMSAGMTSAMTTSKITTTTMITTIKNTERTTPRDVEVITVPGNESTTVVDIDK</sequence>
<evidence type="ECO:0000256" key="1">
    <source>
        <dbReference type="SAM" id="SignalP"/>
    </source>
</evidence>
<protein>
    <submittedName>
        <fullName evidence="5">Uncharacterized protein LOC107966085 isoform X1</fullName>
    </submittedName>
</protein>
<evidence type="ECO:0000313" key="5">
    <source>
        <dbReference type="RefSeq" id="XP_026302212.1"/>
    </source>
</evidence>
<evidence type="ECO:0000313" key="4">
    <source>
        <dbReference type="Proteomes" id="UP000005203"/>
    </source>
</evidence>
<proteinExistence type="predicted"/>
<reference evidence="3" key="1">
    <citation type="submission" date="2021-01" db="UniProtKB">
        <authorList>
            <consortium name="EnsemblMetazoa"/>
        </authorList>
    </citation>
    <scope>IDENTIFICATION</scope>
    <source>
        <strain evidence="3">DH4</strain>
    </source>
</reference>
<keyword evidence="1" id="KW-0732">Signal</keyword>
<feature type="chain" id="PRO_5044660756" evidence="1">
    <location>
        <begin position="26"/>
        <end position="264"/>
    </location>
</feature>